<evidence type="ECO:0000256" key="4">
    <source>
        <dbReference type="ARBA" id="ARBA00022679"/>
    </source>
</evidence>
<protein>
    <recommendedName>
        <fullName evidence="3">cysteine desulfurase</fullName>
        <ecNumber evidence="3">2.8.1.7</ecNumber>
    </recommendedName>
</protein>
<proteinExistence type="inferred from homology"/>
<keyword evidence="7" id="KW-0408">Iron</keyword>
<dbReference type="SUPFAM" id="SSF53383">
    <property type="entry name" value="PLP-dependent transferases"/>
    <property type="match status" value="1"/>
</dbReference>
<keyword evidence="5" id="KW-0479">Metal-binding</keyword>
<evidence type="ECO:0000259" key="11">
    <source>
        <dbReference type="Pfam" id="PF00266"/>
    </source>
</evidence>
<dbReference type="EC" id="2.8.1.7" evidence="3"/>
<evidence type="ECO:0000256" key="1">
    <source>
        <dbReference type="ARBA" id="ARBA00001933"/>
    </source>
</evidence>
<dbReference type="InterPro" id="IPR015424">
    <property type="entry name" value="PyrdxlP-dep_Trfase"/>
</dbReference>
<dbReference type="GO" id="GO:0051536">
    <property type="term" value="F:iron-sulfur cluster binding"/>
    <property type="evidence" value="ECO:0007669"/>
    <property type="project" value="UniProtKB-KW"/>
</dbReference>
<keyword evidence="8" id="KW-0411">Iron-sulfur</keyword>
<dbReference type="PIRSF" id="PIRSF005572">
    <property type="entry name" value="NifS"/>
    <property type="match status" value="1"/>
</dbReference>
<evidence type="ECO:0000313" key="12">
    <source>
        <dbReference type="EMBL" id="QNK39615.1"/>
    </source>
</evidence>
<dbReference type="Proteomes" id="UP000515909">
    <property type="component" value="Chromosome"/>
</dbReference>
<dbReference type="RefSeq" id="WP_187034540.1">
    <property type="nucleotide sequence ID" value="NZ_CP060286.1"/>
</dbReference>
<dbReference type="KEGG" id="cfem:HCR03_12830"/>
<organism evidence="12 13">
    <name type="scientific">Caproicibacter fermentans</name>
    <dbReference type="NCBI Taxonomy" id="2576756"/>
    <lineage>
        <taxon>Bacteria</taxon>
        <taxon>Bacillati</taxon>
        <taxon>Bacillota</taxon>
        <taxon>Clostridia</taxon>
        <taxon>Eubacteriales</taxon>
        <taxon>Acutalibacteraceae</taxon>
        <taxon>Caproicibacter</taxon>
    </lineage>
</organism>
<evidence type="ECO:0000256" key="8">
    <source>
        <dbReference type="ARBA" id="ARBA00023014"/>
    </source>
</evidence>
<dbReference type="GO" id="GO:0046872">
    <property type="term" value="F:metal ion binding"/>
    <property type="evidence" value="ECO:0007669"/>
    <property type="project" value="UniProtKB-KW"/>
</dbReference>
<dbReference type="EMBL" id="CP060286">
    <property type="protein sequence ID" value="QNK39615.1"/>
    <property type="molecule type" value="Genomic_DNA"/>
</dbReference>
<name>A0A7G8T7M4_9FIRM</name>
<dbReference type="Gene3D" id="3.40.640.10">
    <property type="entry name" value="Type I PLP-dependent aspartate aminotransferase-like (Major domain)"/>
    <property type="match status" value="1"/>
</dbReference>
<evidence type="ECO:0000313" key="13">
    <source>
        <dbReference type="Proteomes" id="UP000515909"/>
    </source>
</evidence>
<evidence type="ECO:0000256" key="5">
    <source>
        <dbReference type="ARBA" id="ARBA00022723"/>
    </source>
</evidence>
<evidence type="ECO:0000256" key="7">
    <source>
        <dbReference type="ARBA" id="ARBA00023004"/>
    </source>
</evidence>
<comment type="catalytic activity">
    <reaction evidence="9">
        <text>(sulfur carrier)-H + L-cysteine = (sulfur carrier)-SH + L-alanine</text>
        <dbReference type="Rhea" id="RHEA:43892"/>
        <dbReference type="Rhea" id="RHEA-COMP:14737"/>
        <dbReference type="Rhea" id="RHEA-COMP:14739"/>
        <dbReference type="ChEBI" id="CHEBI:29917"/>
        <dbReference type="ChEBI" id="CHEBI:35235"/>
        <dbReference type="ChEBI" id="CHEBI:57972"/>
        <dbReference type="ChEBI" id="CHEBI:64428"/>
        <dbReference type="EC" id="2.8.1.7"/>
    </reaction>
</comment>
<keyword evidence="4" id="KW-0808">Transferase</keyword>
<accession>A0A7G8T7M4</accession>
<dbReference type="Gene3D" id="3.90.1150.10">
    <property type="entry name" value="Aspartate Aminotransferase, domain 1"/>
    <property type="match status" value="1"/>
</dbReference>
<dbReference type="InterPro" id="IPR016454">
    <property type="entry name" value="Cysteine_dSase"/>
</dbReference>
<evidence type="ECO:0000256" key="2">
    <source>
        <dbReference type="ARBA" id="ARBA00006490"/>
    </source>
</evidence>
<feature type="domain" description="Aminotransferase class V" evidence="11">
    <location>
        <begin position="5"/>
        <end position="363"/>
    </location>
</feature>
<dbReference type="InterPro" id="IPR015422">
    <property type="entry name" value="PyrdxlP-dep_Trfase_small"/>
</dbReference>
<sequence>MSELYFDNSSTTRVCREAAEKVMETMTENYGNPSSLHSLGFRAERAMDEARAAVAARLGAEKEEIYFTSGGTESNNIALFGAAHALKKRGNHIVTTQIEHPSVLNVMKRLEQEGFRVTYLKPDSFGHITAEQITGAVNGETILVSLMCVNNEVGSILPVEAAAQAVRAAGSPALVHVDAVQAFGKLPLRPRQAGIDLMSVSAHKIHGPKGVGALYVRRGVRLEPHVFGGGQEKNLRPGTEGMPLIAGFGAAVGALPEARAELRTMEELNAYCRGKLETIPEVTFNSAPDALPYILNFSAVGVRAETMLHFLSDRGIYLSSGSACSRGRESHVLSAMGLARERIASALRLSFSRYNTKEEIDVFAGALREGLSGLTRRPL</sequence>
<evidence type="ECO:0000256" key="10">
    <source>
        <dbReference type="RuleBase" id="RU004504"/>
    </source>
</evidence>
<keyword evidence="6" id="KW-0663">Pyridoxal phosphate</keyword>
<comment type="similarity">
    <text evidence="2">Belongs to the class-V pyridoxal-phosphate-dependent aminotransferase family. NifS/IscS subfamily.</text>
</comment>
<evidence type="ECO:0000256" key="3">
    <source>
        <dbReference type="ARBA" id="ARBA00012239"/>
    </source>
</evidence>
<comment type="cofactor">
    <cofactor evidence="1 10">
        <name>pyridoxal 5'-phosphate</name>
        <dbReference type="ChEBI" id="CHEBI:597326"/>
    </cofactor>
</comment>
<dbReference type="InterPro" id="IPR000192">
    <property type="entry name" value="Aminotrans_V_dom"/>
</dbReference>
<reference evidence="12 13" key="1">
    <citation type="submission" date="2020-08" db="EMBL/GenBank/DDBJ databases">
        <title>The isolate Caproiciproducens sp. 7D4C2 produces n-caproate at mildly acidic conditions from hexoses: genome and rBOX comparison with related strains and chain-elongating bacteria.</title>
        <authorList>
            <person name="Esquivel-Elizondo S."/>
            <person name="Bagci C."/>
            <person name="Temovska M."/>
            <person name="Jeon B.S."/>
            <person name="Bessarab I."/>
            <person name="Williams R.B.H."/>
            <person name="Huson D.H."/>
            <person name="Angenent L.T."/>
        </authorList>
    </citation>
    <scope>NUCLEOTIDE SEQUENCE [LARGE SCALE GENOMIC DNA]</scope>
    <source>
        <strain evidence="12 13">7D4C2</strain>
    </source>
</reference>
<dbReference type="PANTHER" id="PTHR11601:SF34">
    <property type="entry name" value="CYSTEINE DESULFURASE"/>
    <property type="match status" value="1"/>
</dbReference>
<dbReference type="GO" id="GO:0031071">
    <property type="term" value="F:cysteine desulfurase activity"/>
    <property type="evidence" value="ECO:0007669"/>
    <property type="project" value="UniProtKB-EC"/>
</dbReference>
<dbReference type="Pfam" id="PF00266">
    <property type="entry name" value="Aminotran_5"/>
    <property type="match status" value="1"/>
</dbReference>
<dbReference type="Gene3D" id="1.10.260.50">
    <property type="match status" value="1"/>
</dbReference>
<dbReference type="FunFam" id="3.40.640.10:FF:000084">
    <property type="entry name" value="IscS-like cysteine desulfurase"/>
    <property type="match status" value="1"/>
</dbReference>
<dbReference type="PROSITE" id="PS00595">
    <property type="entry name" value="AA_TRANSFER_CLASS_5"/>
    <property type="match status" value="1"/>
</dbReference>
<evidence type="ECO:0000256" key="9">
    <source>
        <dbReference type="ARBA" id="ARBA00050776"/>
    </source>
</evidence>
<dbReference type="InterPro" id="IPR020578">
    <property type="entry name" value="Aminotrans_V_PyrdxlP_BS"/>
</dbReference>
<dbReference type="PANTHER" id="PTHR11601">
    <property type="entry name" value="CYSTEINE DESULFURYLASE FAMILY MEMBER"/>
    <property type="match status" value="1"/>
</dbReference>
<gene>
    <name evidence="12" type="ORF">HCR03_12830</name>
</gene>
<dbReference type="InterPro" id="IPR015421">
    <property type="entry name" value="PyrdxlP-dep_Trfase_major"/>
</dbReference>
<dbReference type="AlphaFoldDB" id="A0A7G8T7M4"/>
<evidence type="ECO:0000256" key="6">
    <source>
        <dbReference type="ARBA" id="ARBA00022898"/>
    </source>
</evidence>